<accession>A0A382UX99</accession>
<reference evidence="1" key="1">
    <citation type="submission" date="2018-05" db="EMBL/GenBank/DDBJ databases">
        <authorList>
            <person name="Lanie J.A."/>
            <person name="Ng W.-L."/>
            <person name="Kazmierczak K.M."/>
            <person name="Andrzejewski T.M."/>
            <person name="Davidsen T.M."/>
            <person name="Wayne K.J."/>
            <person name="Tettelin H."/>
            <person name="Glass J.I."/>
            <person name="Rusch D."/>
            <person name="Podicherti R."/>
            <person name="Tsui H.-C.T."/>
            <person name="Winkler M.E."/>
        </authorList>
    </citation>
    <scope>NUCLEOTIDE SEQUENCE</scope>
</reference>
<organism evidence="1">
    <name type="scientific">marine metagenome</name>
    <dbReference type="NCBI Taxonomy" id="408172"/>
    <lineage>
        <taxon>unclassified sequences</taxon>
        <taxon>metagenomes</taxon>
        <taxon>ecological metagenomes</taxon>
    </lineage>
</organism>
<sequence>ALKFNPKYTFCDYNESLIRLARSEFDVGWKKYEYRFGVKVSVMRYQTDKLWDGNYLDGTLLVWAEQGVGDHILFASMLTDLRKYAKNIILEIDKRLVNLCKRYYEKINFSNIKVINLEKKLVNNFDKHIALGSLGQYLRKTKKSFETTPKKYLISSPVKEKELRNKFFVNKKFKVGISWKSLNEKCQYRNIDLTQMLPILSNPHCDFINLQFGKFDEDLQELQSKHGIKIRTIKEVDNYNNIEDLAALINCLDLVINIQNSNADLAGALGQNTWVMVTKYGVMEWRWAV</sequence>
<feature type="non-terminal residue" evidence="1">
    <location>
        <position position="1"/>
    </location>
</feature>
<gene>
    <name evidence="1" type="ORF">METZ01_LOCUS391694</name>
</gene>
<evidence type="ECO:0000313" key="1">
    <source>
        <dbReference type="EMBL" id="SVD38840.1"/>
    </source>
</evidence>
<dbReference type="AlphaFoldDB" id="A0A382UX99"/>
<proteinExistence type="predicted"/>
<feature type="non-terminal residue" evidence="1">
    <location>
        <position position="289"/>
    </location>
</feature>
<dbReference type="EMBL" id="UINC01147486">
    <property type="protein sequence ID" value="SVD38840.1"/>
    <property type="molecule type" value="Genomic_DNA"/>
</dbReference>
<protein>
    <submittedName>
        <fullName evidence="1">Uncharacterized protein</fullName>
    </submittedName>
</protein>
<name>A0A382UX99_9ZZZZ</name>